<dbReference type="Proteomes" id="UP001162156">
    <property type="component" value="Unassembled WGS sequence"/>
</dbReference>
<evidence type="ECO:0000256" key="1">
    <source>
        <dbReference type="ARBA" id="ARBA00004651"/>
    </source>
</evidence>
<keyword evidence="6" id="KW-1133">Transmembrane helix</keyword>
<evidence type="ECO:0000256" key="2">
    <source>
        <dbReference type="ARBA" id="ARBA00022475"/>
    </source>
</evidence>
<dbReference type="EMBL" id="JANEYF010003871">
    <property type="protein sequence ID" value="KAJ8933371.1"/>
    <property type="molecule type" value="Genomic_DNA"/>
</dbReference>
<name>A0AAV8X375_9CUCU</name>
<evidence type="ECO:0000256" key="5">
    <source>
        <dbReference type="ARBA" id="ARBA00022725"/>
    </source>
</evidence>
<dbReference type="GO" id="GO:0005886">
    <property type="term" value="C:plasma membrane"/>
    <property type="evidence" value="ECO:0007669"/>
    <property type="project" value="UniProtKB-SubCell"/>
</dbReference>
<reference evidence="10" key="1">
    <citation type="journal article" date="2023" name="Insect Mol. Biol.">
        <title>Genome sequencing provides insights into the evolution of gene families encoding plant cell wall-degrading enzymes in longhorned beetles.</title>
        <authorList>
            <person name="Shin N.R."/>
            <person name="Okamura Y."/>
            <person name="Kirsch R."/>
            <person name="Pauchet Y."/>
        </authorList>
    </citation>
    <scope>NUCLEOTIDE SEQUENCE</scope>
    <source>
        <strain evidence="10">RBIC_L_NR</strain>
    </source>
</reference>
<feature type="non-terminal residue" evidence="10">
    <location>
        <position position="1"/>
    </location>
</feature>
<gene>
    <name evidence="10" type="ORF">NQ314_014086</name>
</gene>
<accession>A0AAV8X375</accession>
<sequence length="74" mass="8446">ANETSYSAYFSNWQEHITQSVKTPTLMIMARSQKRLDITAGGLVNINLETCMKTVKTVVSYYMFLRTMATEESN</sequence>
<keyword evidence="4" id="KW-0812">Transmembrane</keyword>
<organism evidence="10 11">
    <name type="scientific">Rhamnusium bicolor</name>
    <dbReference type="NCBI Taxonomy" id="1586634"/>
    <lineage>
        <taxon>Eukaryota</taxon>
        <taxon>Metazoa</taxon>
        <taxon>Ecdysozoa</taxon>
        <taxon>Arthropoda</taxon>
        <taxon>Hexapoda</taxon>
        <taxon>Insecta</taxon>
        <taxon>Pterygota</taxon>
        <taxon>Neoptera</taxon>
        <taxon>Endopterygota</taxon>
        <taxon>Coleoptera</taxon>
        <taxon>Polyphaga</taxon>
        <taxon>Cucujiformia</taxon>
        <taxon>Chrysomeloidea</taxon>
        <taxon>Cerambycidae</taxon>
        <taxon>Lepturinae</taxon>
        <taxon>Rhagiini</taxon>
        <taxon>Rhamnusium</taxon>
    </lineage>
</organism>
<evidence type="ECO:0000313" key="10">
    <source>
        <dbReference type="EMBL" id="KAJ8933371.1"/>
    </source>
</evidence>
<evidence type="ECO:0000313" key="11">
    <source>
        <dbReference type="Proteomes" id="UP001162156"/>
    </source>
</evidence>
<evidence type="ECO:0000256" key="8">
    <source>
        <dbReference type="ARBA" id="ARBA00023170"/>
    </source>
</evidence>
<dbReference type="PANTHER" id="PTHR21137:SF35">
    <property type="entry name" value="ODORANT RECEPTOR 19A-RELATED"/>
    <property type="match status" value="1"/>
</dbReference>
<evidence type="ECO:0000256" key="9">
    <source>
        <dbReference type="ARBA" id="ARBA00023224"/>
    </source>
</evidence>
<dbReference type="GO" id="GO:0004984">
    <property type="term" value="F:olfactory receptor activity"/>
    <property type="evidence" value="ECO:0007669"/>
    <property type="project" value="InterPro"/>
</dbReference>
<comment type="subcellular location">
    <subcellularLocation>
        <location evidence="1">Cell membrane</location>
        <topology evidence="1">Multi-pass membrane protein</topology>
    </subcellularLocation>
</comment>
<keyword evidence="7" id="KW-0472">Membrane</keyword>
<evidence type="ECO:0000256" key="7">
    <source>
        <dbReference type="ARBA" id="ARBA00023136"/>
    </source>
</evidence>
<keyword evidence="11" id="KW-1185">Reference proteome</keyword>
<dbReference type="GO" id="GO:0007165">
    <property type="term" value="P:signal transduction"/>
    <property type="evidence" value="ECO:0007669"/>
    <property type="project" value="UniProtKB-KW"/>
</dbReference>
<keyword evidence="5" id="KW-0552">Olfaction</keyword>
<dbReference type="PANTHER" id="PTHR21137">
    <property type="entry name" value="ODORANT RECEPTOR"/>
    <property type="match status" value="1"/>
</dbReference>
<dbReference type="AlphaFoldDB" id="A0AAV8X375"/>
<dbReference type="GO" id="GO:0005549">
    <property type="term" value="F:odorant binding"/>
    <property type="evidence" value="ECO:0007669"/>
    <property type="project" value="InterPro"/>
</dbReference>
<evidence type="ECO:0000256" key="3">
    <source>
        <dbReference type="ARBA" id="ARBA00022606"/>
    </source>
</evidence>
<keyword evidence="3" id="KW-0716">Sensory transduction</keyword>
<comment type="caution">
    <text evidence="10">The sequence shown here is derived from an EMBL/GenBank/DDBJ whole genome shotgun (WGS) entry which is preliminary data.</text>
</comment>
<evidence type="ECO:0000256" key="6">
    <source>
        <dbReference type="ARBA" id="ARBA00022989"/>
    </source>
</evidence>
<protein>
    <submittedName>
        <fullName evidence="10">Uncharacterized protein</fullName>
    </submittedName>
</protein>
<keyword evidence="2" id="KW-1003">Cell membrane</keyword>
<dbReference type="Pfam" id="PF02949">
    <property type="entry name" value="7tm_6"/>
    <property type="match status" value="1"/>
</dbReference>
<evidence type="ECO:0000256" key="4">
    <source>
        <dbReference type="ARBA" id="ARBA00022692"/>
    </source>
</evidence>
<dbReference type="InterPro" id="IPR004117">
    <property type="entry name" value="7tm6_olfct_rcpt"/>
</dbReference>
<keyword evidence="8" id="KW-0675">Receptor</keyword>
<proteinExistence type="predicted"/>
<keyword evidence="9" id="KW-0807">Transducer</keyword>